<accession>A0A067PNR3</accession>
<evidence type="ECO:0000313" key="2">
    <source>
        <dbReference type="EMBL" id="KDQ55450.1"/>
    </source>
</evidence>
<evidence type="ECO:0000313" key="3">
    <source>
        <dbReference type="Proteomes" id="UP000027265"/>
    </source>
</evidence>
<feature type="compositionally biased region" description="Low complexity" evidence="1">
    <location>
        <begin position="378"/>
        <end position="390"/>
    </location>
</feature>
<feature type="region of interest" description="Disordered" evidence="1">
    <location>
        <begin position="332"/>
        <end position="468"/>
    </location>
</feature>
<feature type="region of interest" description="Disordered" evidence="1">
    <location>
        <begin position="151"/>
        <end position="227"/>
    </location>
</feature>
<dbReference type="AlphaFoldDB" id="A0A067PNR3"/>
<protein>
    <submittedName>
        <fullName evidence="2">Uncharacterized protein</fullName>
    </submittedName>
</protein>
<feature type="compositionally biased region" description="Low complexity" evidence="1">
    <location>
        <begin position="212"/>
        <end position="224"/>
    </location>
</feature>
<dbReference type="Proteomes" id="UP000027265">
    <property type="component" value="Unassembled WGS sequence"/>
</dbReference>
<dbReference type="HOGENOM" id="CLU_034394_1_1_1"/>
<feature type="region of interest" description="Disordered" evidence="1">
    <location>
        <begin position="1"/>
        <end position="35"/>
    </location>
</feature>
<dbReference type="InterPro" id="IPR050055">
    <property type="entry name" value="EF-Tu_GTPase"/>
</dbReference>
<feature type="compositionally biased region" description="Low complexity" evidence="1">
    <location>
        <begin position="167"/>
        <end position="182"/>
    </location>
</feature>
<sequence>MFGESESESPRVPSPWDSLISSPPSPLSLPVDADTGDNLNAQLSTSIPKLVPEAEEGNIEYKLQLLHPSPSRFHRLVTQLKWRLLEGGGQAYYEIGVADSGALVGLPRVQLEASLETLEEMAGEIGASVIVVKEIEVPRVLVGIGEGRRRFKEGVGNGKDRKGMKGSGEITEGESTTTGTTTELEDLSTTDLTDLDPDSDLDLTSIAPTSDTSLAPTPYTTSLSPTPPPQITYSHPDIDLSAHFSFPTSPSPASNSNPYLHFDDSDSLALFSMDPEPEMEVQDGGTLADAENDSALNVGSNLCVPSANQSGTGTPKFIVDLEISAVYKPRPGRKRVVTSHHTMGAFGKKVVDKSKGKKEKEKWPTKNDSKKSPNPIKPTSSSPLPIRSSPLGQTSPILPSPDDVPDQAEPRLSTKDIKFQKRQAARERKREERRKELVDEIYGKCRGDGGEPPVADVGVPRGGGGMEELVPALGDLHVSVGTRARTSTQISSNVPKNPNPNPIFALPEDDDDVLPSLPPKQHSNGEHIPNGGEETGGGSDVDPDEPRLIVEALVVRKMSIEEAFLDFGGFEVV</sequence>
<dbReference type="PANTHER" id="PTHR43721">
    <property type="entry name" value="ELONGATION FACTOR TU-RELATED"/>
    <property type="match status" value="1"/>
</dbReference>
<feature type="region of interest" description="Disordered" evidence="1">
    <location>
        <begin position="485"/>
        <end position="545"/>
    </location>
</feature>
<gene>
    <name evidence="2" type="ORF">JAAARDRAFT_208724</name>
</gene>
<dbReference type="PANTHER" id="PTHR43721:SF3">
    <property type="entry name" value="GTP-BINDING PROTEIN 2"/>
    <property type="match status" value="1"/>
</dbReference>
<dbReference type="GO" id="GO:0003746">
    <property type="term" value="F:translation elongation factor activity"/>
    <property type="evidence" value="ECO:0007669"/>
    <property type="project" value="TreeGrafter"/>
</dbReference>
<evidence type="ECO:0000256" key="1">
    <source>
        <dbReference type="SAM" id="MobiDB-lite"/>
    </source>
</evidence>
<feature type="compositionally biased region" description="Acidic residues" evidence="1">
    <location>
        <begin position="183"/>
        <end position="201"/>
    </location>
</feature>
<dbReference type="EMBL" id="KL197725">
    <property type="protein sequence ID" value="KDQ55450.1"/>
    <property type="molecule type" value="Genomic_DNA"/>
</dbReference>
<proteinExistence type="predicted"/>
<feature type="compositionally biased region" description="Basic and acidic residues" evidence="1">
    <location>
        <begin position="408"/>
        <end position="449"/>
    </location>
</feature>
<feature type="compositionally biased region" description="Basic and acidic residues" evidence="1">
    <location>
        <begin position="349"/>
        <end position="371"/>
    </location>
</feature>
<dbReference type="OrthoDB" id="248233at2759"/>
<dbReference type="InParanoid" id="A0A067PNR3"/>
<name>A0A067PNR3_9AGAM</name>
<dbReference type="STRING" id="933084.A0A067PNR3"/>
<keyword evidence="3" id="KW-1185">Reference proteome</keyword>
<reference evidence="3" key="1">
    <citation type="journal article" date="2014" name="Proc. Natl. Acad. Sci. U.S.A.">
        <title>Extensive sampling of basidiomycete genomes demonstrates inadequacy of the white-rot/brown-rot paradigm for wood decay fungi.</title>
        <authorList>
            <person name="Riley R."/>
            <person name="Salamov A.A."/>
            <person name="Brown D.W."/>
            <person name="Nagy L.G."/>
            <person name="Floudas D."/>
            <person name="Held B.W."/>
            <person name="Levasseur A."/>
            <person name="Lombard V."/>
            <person name="Morin E."/>
            <person name="Otillar R."/>
            <person name="Lindquist E.A."/>
            <person name="Sun H."/>
            <person name="LaButti K.M."/>
            <person name="Schmutz J."/>
            <person name="Jabbour D."/>
            <person name="Luo H."/>
            <person name="Baker S.E."/>
            <person name="Pisabarro A.G."/>
            <person name="Walton J.D."/>
            <person name="Blanchette R.A."/>
            <person name="Henrissat B."/>
            <person name="Martin F."/>
            <person name="Cullen D."/>
            <person name="Hibbett D.S."/>
            <person name="Grigoriev I.V."/>
        </authorList>
    </citation>
    <scope>NUCLEOTIDE SEQUENCE [LARGE SCALE GENOMIC DNA]</scope>
    <source>
        <strain evidence="3">MUCL 33604</strain>
    </source>
</reference>
<organism evidence="2 3">
    <name type="scientific">Jaapia argillacea MUCL 33604</name>
    <dbReference type="NCBI Taxonomy" id="933084"/>
    <lineage>
        <taxon>Eukaryota</taxon>
        <taxon>Fungi</taxon>
        <taxon>Dikarya</taxon>
        <taxon>Basidiomycota</taxon>
        <taxon>Agaricomycotina</taxon>
        <taxon>Agaricomycetes</taxon>
        <taxon>Agaricomycetidae</taxon>
        <taxon>Jaapiales</taxon>
        <taxon>Jaapiaceae</taxon>
        <taxon>Jaapia</taxon>
    </lineage>
</organism>